<dbReference type="EMBL" id="RSMR01000072">
    <property type="protein sequence ID" value="MIK95167.1"/>
    <property type="molecule type" value="Genomic_DNA"/>
</dbReference>
<comment type="caution">
    <text evidence="2">The sequence shown here is derived from an EMBL/GenBank/DDBJ whole genome shotgun (WGS) entry which is preliminary data.</text>
</comment>
<gene>
    <name evidence="2" type="ORF">KO51_27875</name>
    <name evidence="1" type="ORF">NL99_27745</name>
</gene>
<proteinExistence type="predicted"/>
<dbReference type="EMBL" id="AAACVH010000099">
    <property type="protein sequence ID" value="EAA8668614.1"/>
    <property type="molecule type" value="Genomic_DNA"/>
</dbReference>
<dbReference type="Pfam" id="PF11198">
    <property type="entry name" value="DUF2857"/>
    <property type="match status" value="1"/>
</dbReference>
<evidence type="ECO:0000313" key="1">
    <source>
        <dbReference type="EMBL" id="EAA8668614.1"/>
    </source>
</evidence>
<name>A0A3R0CIY7_SALER</name>
<reference evidence="2" key="1">
    <citation type="submission" date="2018-08" db="EMBL/GenBank/DDBJ databases">
        <authorList>
            <consortium name="GenomeTrakr network: Whole genome sequencing for foodborne pathogen traceback"/>
        </authorList>
    </citation>
    <scope>NUCLEOTIDE SEQUENCE [LARGE SCALE GENOMIC DNA]</scope>
    <source>
        <strain evidence="2">FLUFL-1338</strain>
        <strain evidence="1">FLUFL-367</strain>
    </source>
</reference>
<dbReference type="InterPro" id="IPR021364">
    <property type="entry name" value="DUF2857"/>
</dbReference>
<protein>
    <submittedName>
        <fullName evidence="2">DUF2857 domain-containing protein</fullName>
    </submittedName>
</protein>
<dbReference type="AlphaFoldDB" id="A0A3R0CIY7"/>
<evidence type="ECO:0000313" key="2">
    <source>
        <dbReference type="EMBL" id="MIK95167.1"/>
    </source>
</evidence>
<accession>A0A3R0CIY7</accession>
<dbReference type="Proteomes" id="UP000839834">
    <property type="component" value="Unassembled WGS sequence"/>
</dbReference>
<organism evidence="2">
    <name type="scientific">Salmonella enterica</name>
    <name type="common">Salmonella choleraesuis</name>
    <dbReference type="NCBI Taxonomy" id="28901"/>
    <lineage>
        <taxon>Bacteria</taxon>
        <taxon>Pseudomonadati</taxon>
        <taxon>Pseudomonadota</taxon>
        <taxon>Gammaproteobacteria</taxon>
        <taxon>Enterobacterales</taxon>
        <taxon>Enterobacteriaceae</taxon>
        <taxon>Salmonella</taxon>
    </lineage>
</organism>
<dbReference type="Proteomes" id="UP000885283">
    <property type="component" value="Unassembled WGS sequence"/>
</dbReference>
<sequence>MSYSLSQSTNQLLLTLVMELKSGNLRRCEALGLTAEEMRMLRELSADDLLYLSESRVSLLDLRIHHENLGLMLTQARREQKRMERIDRALALGASIEMMQRYFGLDSSEVSGRRRLGGIRTRKGRSSAADAELESALWAQWQGSATDTPDPDSMESLDVMMLMAETHGVNLTTVWTLVKSWCVAEKQEASV</sequence>